<comment type="caution">
    <text evidence="7">The sequence shown here is derived from an EMBL/GenBank/DDBJ whole genome shotgun (WGS) entry which is preliminary data.</text>
</comment>
<dbReference type="Gene3D" id="1.20.120.910">
    <property type="entry name" value="DksA, coiled-coil domain"/>
    <property type="match status" value="1"/>
</dbReference>
<dbReference type="InterPro" id="IPR000962">
    <property type="entry name" value="Znf_DskA_TraR"/>
</dbReference>
<dbReference type="EMBL" id="JBHSMZ010000014">
    <property type="protein sequence ID" value="MFC5550190.1"/>
    <property type="molecule type" value="Genomic_DNA"/>
</dbReference>
<evidence type="ECO:0000256" key="1">
    <source>
        <dbReference type="ARBA" id="ARBA00022723"/>
    </source>
</evidence>
<keyword evidence="8" id="KW-1185">Reference proteome</keyword>
<feature type="zinc finger region" description="dksA C4-type" evidence="4">
    <location>
        <begin position="133"/>
        <end position="157"/>
    </location>
</feature>
<dbReference type="SUPFAM" id="SSF109635">
    <property type="entry name" value="DnaK suppressor protein DksA, alpha-hairpin domain"/>
    <property type="match status" value="1"/>
</dbReference>
<keyword evidence="2" id="KW-0863">Zinc-finger</keyword>
<evidence type="ECO:0000256" key="2">
    <source>
        <dbReference type="ARBA" id="ARBA00022771"/>
    </source>
</evidence>
<organism evidence="7 8">
    <name type="scientific">Massilia aerilata</name>
    <dbReference type="NCBI Taxonomy" id="453817"/>
    <lineage>
        <taxon>Bacteria</taxon>
        <taxon>Pseudomonadati</taxon>
        <taxon>Pseudomonadota</taxon>
        <taxon>Betaproteobacteria</taxon>
        <taxon>Burkholderiales</taxon>
        <taxon>Oxalobacteraceae</taxon>
        <taxon>Telluria group</taxon>
        <taxon>Massilia</taxon>
    </lineage>
</organism>
<dbReference type="RefSeq" id="WP_379772409.1">
    <property type="nucleotide sequence ID" value="NZ_JBHSMZ010000014.1"/>
</dbReference>
<dbReference type="PROSITE" id="PS51128">
    <property type="entry name" value="ZF_DKSA_2"/>
    <property type="match status" value="1"/>
</dbReference>
<keyword evidence="3" id="KW-0862">Zinc</keyword>
<evidence type="ECO:0000259" key="6">
    <source>
        <dbReference type="Pfam" id="PF21157"/>
    </source>
</evidence>
<feature type="domain" description="DnaK suppressor protein DksA N-terminal" evidence="6">
    <location>
        <begin position="56"/>
        <end position="125"/>
    </location>
</feature>
<feature type="domain" description="Zinc finger DksA/TraR C4-type" evidence="5">
    <location>
        <begin position="130"/>
        <end position="162"/>
    </location>
</feature>
<reference evidence="8" key="1">
    <citation type="journal article" date="2019" name="Int. J. Syst. Evol. Microbiol.">
        <title>The Global Catalogue of Microorganisms (GCM) 10K type strain sequencing project: providing services to taxonomists for standard genome sequencing and annotation.</title>
        <authorList>
            <consortium name="The Broad Institute Genomics Platform"/>
            <consortium name="The Broad Institute Genome Sequencing Center for Infectious Disease"/>
            <person name="Wu L."/>
            <person name="Ma J."/>
        </authorList>
    </citation>
    <scope>NUCLEOTIDE SEQUENCE [LARGE SCALE GENOMIC DNA]</scope>
    <source>
        <strain evidence="8">CGMCC 4.5798</strain>
    </source>
</reference>
<evidence type="ECO:0000259" key="5">
    <source>
        <dbReference type="Pfam" id="PF01258"/>
    </source>
</evidence>
<dbReference type="PANTHER" id="PTHR33823:SF2">
    <property type="entry name" value="RNA POLYMERASE-BINDING TRANSCRIPTION FACTOR DKSA"/>
    <property type="match status" value="1"/>
</dbReference>
<keyword evidence="1" id="KW-0479">Metal-binding</keyword>
<name>A0ABW0S2P3_9BURK</name>
<dbReference type="Pfam" id="PF01258">
    <property type="entry name" value="zf-dskA_traR"/>
    <property type="match status" value="1"/>
</dbReference>
<dbReference type="Pfam" id="PF21157">
    <property type="entry name" value="DksA_N"/>
    <property type="match status" value="1"/>
</dbReference>
<evidence type="ECO:0000313" key="7">
    <source>
        <dbReference type="EMBL" id="MFC5550190.1"/>
    </source>
</evidence>
<dbReference type="PANTHER" id="PTHR33823">
    <property type="entry name" value="RNA POLYMERASE-BINDING TRANSCRIPTION FACTOR DKSA-RELATED"/>
    <property type="match status" value="1"/>
</dbReference>
<accession>A0ABW0S2P3</accession>
<evidence type="ECO:0000256" key="4">
    <source>
        <dbReference type="PROSITE-ProRule" id="PRU00510"/>
    </source>
</evidence>
<dbReference type="Proteomes" id="UP001596086">
    <property type="component" value="Unassembled WGS sequence"/>
</dbReference>
<sequence length="170" mass="18778">MGQFLYFGNYHSWTDKLAAQQNVATAVQARIHAQPSLLIEAQIRSMGDEQYMGEAQKQFFRALLIAQQEMLDARTRASAAEIAITSAGADPVDRASAEEEHQLAIAGRARDAAQLIEIRAALKRIEADEFGWCVETGDMIGVGRLLICPTATLCVEAQQRRESKATRQRS</sequence>
<evidence type="ECO:0000313" key="8">
    <source>
        <dbReference type="Proteomes" id="UP001596086"/>
    </source>
</evidence>
<dbReference type="SUPFAM" id="SSF57716">
    <property type="entry name" value="Glucocorticoid receptor-like (DNA-binding domain)"/>
    <property type="match status" value="1"/>
</dbReference>
<evidence type="ECO:0000256" key="3">
    <source>
        <dbReference type="ARBA" id="ARBA00022833"/>
    </source>
</evidence>
<protein>
    <submittedName>
        <fullName evidence="7">TraR/DksA family transcriptional regulator</fullName>
    </submittedName>
</protein>
<dbReference type="InterPro" id="IPR037187">
    <property type="entry name" value="DnaK_N"/>
</dbReference>
<gene>
    <name evidence="7" type="ORF">ACFPO9_16875</name>
</gene>
<proteinExistence type="predicted"/>
<dbReference type="InterPro" id="IPR048489">
    <property type="entry name" value="DksA_N"/>
</dbReference>